<keyword evidence="11" id="KW-0732">Signal</keyword>
<keyword evidence="3" id="KW-0808">Transferase</keyword>
<proteinExistence type="predicted"/>
<protein>
    <recommendedName>
        <fullName evidence="12">Protein kinase domain-containing protein</fullName>
    </recommendedName>
</protein>
<dbReference type="SUPFAM" id="SSF56112">
    <property type="entry name" value="Protein kinase-like (PK-like)"/>
    <property type="match status" value="1"/>
</dbReference>
<evidence type="ECO:0000313" key="13">
    <source>
        <dbReference type="EnsemblPlants" id="Kaladp0047s0216.1.v1.1"/>
    </source>
</evidence>
<dbReference type="InterPro" id="IPR008271">
    <property type="entry name" value="Ser/Thr_kinase_AS"/>
</dbReference>
<dbReference type="OMA" id="GVNLWEP"/>
<dbReference type="PROSITE" id="PS00107">
    <property type="entry name" value="PROTEIN_KINASE_ATP"/>
    <property type="match status" value="1"/>
</dbReference>
<dbReference type="PROSITE" id="PS50011">
    <property type="entry name" value="PROTEIN_KINASE_DOM"/>
    <property type="match status" value="1"/>
</dbReference>
<dbReference type="AlphaFoldDB" id="A0A7N0TW17"/>
<evidence type="ECO:0000256" key="10">
    <source>
        <dbReference type="PROSITE-ProRule" id="PRU10141"/>
    </source>
</evidence>
<dbReference type="Proteomes" id="UP000594263">
    <property type="component" value="Unplaced"/>
</dbReference>
<comment type="subcellular location">
    <subcellularLocation>
        <location evidence="1">Membrane</location>
        <topology evidence="1">Single-pass membrane protein</topology>
    </subcellularLocation>
</comment>
<evidence type="ECO:0000259" key="12">
    <source>
        <dbReference type="PROSITE" id="PS50011"/>
    </source>
</evidence>
<dbReference type="GO" id="GO:0016020">
    <property type="term" value="C:membrane"/>
    <property type="evidence" value="ECO:0007669"/>
    <property type="project" value="UniProtKB-SubCell"/>
</dbReference>
<feature type="chain" id="PRO_5029650000" description="Protein kinase domain-containing protein" evidence="11">
    <location>
        <begin position="26"/>
        <end position="700"/>
    </location>
</feature>
<evidence type="ECO:0000256" key="11">
    <source>
        <dbReference type="SAM" id="SignalP"/>
    </source>
</evidence>
<keyword evidence="5 10" id="KW-0547">Nucleotide-binding</keyword>
<evidence type="ECO:0000256" key="3">
    <source>
        <dbReference type="ARBA" id="ARBA00022679"/>
    </source>
</evidence>
<keyword evidence="7 10" id="KW-0067">ATP-binding</keyword>
<dbReference type="EnsemblPlants" id="Kaladp0047s0216.1.v1.1">
    <property type="protein sequence ID" value="Kaladp0047s0216.1.v1.1"/>
    <property type="gene ID" value="Kaladp0047s0216.v1.1"/>
</dbReference>
<evidence type="ECO:0000313" key="14">
    <source>
        <dbReference type="Proteomes" id="UP000594263"/>
    </source>
</evidence>
<dbReference type="GO" id="GO:0004674">
    <property type="term" value="F:protein serine/threonine kinase activity"/>
    <property type="evidence" value="ECO:0007669"/>
    <property type="project" value="UniProtKB-KW"/>
</dbReference>
<evidence type="ECO:0000256" key="5">
    <source>
        <dbReference type="ARBA" id="ARBA00022741"/>
    </source>
</evidence>
<evidence type="ECO:0000256" key="4">
    <source>
        <dbReference type="ARBA" id="ARBA00022692"/>
    </source>
</evidence>
<keyword evidence="9" id="KW-0472">Membrane</keyword>
<dbReference type="GO" id="GO:0005524">
    <property type="term" value="F:ATP binding"/>
    <property type="evidence" value="ECO:0007669"/>
    <property type="project" value="UniProtKB-UniRule"/>
</dbReference>
<keyword evidence="8" id="KW-1133">Transmembrane helix</keyword>
<evidence type="ECO:0000256" key="8">
    <source>
        <dbReference type="ARBA" id="ARBA00022989"/>
    </source>
</evidence>
<feature type="domain" description="Protein kinase" evidence="12">
    <location>
        <begin position="500"/>
        <end position="700"/>
    </location>
</feature>
<dbReference type="Gene3D" id="2.60.120.430">
    <property type="entry name" value="Galactose-binding lectin"/>
    <property type="match status" value="1"/>
</dbReference>
<dbReference type="FunFam" id="3.30.200.20:FF:000394">
    <property type="entry name" value="Leucine-rich repeat receptor-like protein kinase"/>
    <property type="match status" value="1"/>
</dbReference>
<organism evidence="13 14">
    <name type="scientific">Kalanchoe fedtschenkoi</name>
    <name type="common">Lavender scallops</name>
    <name type="synonym">South American air plant</name>
    <dbReference type="NCBI Taxonomy" id="63787"/>
    <lineage>
        <taxon>Eukaryota</taxon>
        <taxon>Viridiplantae</taxon>
        <taxon>Streptophyta</taxon>
        <taxon>Embryophyta</taxon>
        <taxon>Tracheophyta</taxon>
        <taxon>Spermatophyta</taxon>
        <taxon>Magnoliopsida</taxon>
        <taxon>eudicotyledons</taxon>
        <taxon>Gunneridae</taxon>
        <taxon>Pentapetalae</taxon>
        <taxon>Saxifragales</taxon>
        <taxon>Crassulaceae</taxon>
        <taxon>Kalanchoe</taxon>
    </lineage>
</organism>
<evidence type="ECO:0000256" key="6">
    <source>
        <dbReference type="ARBA" id="ARBA00022777"/>
    </source>
</evidence>
<dbReference type="PANTHER" id="PTHR45631:SF202">
    <property type="entry name" value="SENESCENCE-INDUCED RECEPTOR-LIKE SERINE_THREONINE-PROTEIN KINASE"/>
    <property type="match status" value="1"/>
</dbReference>
<dbReference type="InterPro" id="IPR000719">
    <property type="entry name" value="Prot_kinase_dom"/>
</dbReference>
<name>A0A7N0TW17_KALFE</name>
<dbReference type="PANTHER" id="PTHR45631">
    <property type="entry name" value="OS07G0107800 PROTEIN-RELATED"/>
    <property type="match status" value="1"/>
</dbReference>
<dbReference type="PROSITE" id="PS00108">
    <property type="entry name" value="PROTEIN_KINASE_ST"/>
    <property type="match status" value="1"/>
</dbReference>
<dbReference type="InterPro" id="IPR017441">
    <property type="entry name" value="Protein_kinase_ATP_BS"/>
</dbReference>
<dbReference type="Pfam" id="PF07714">
    <property type="entry name" value="PK_Tyr_Ser-Thr"/>
    <property type="match status" value="1"/>
</dbReference>
<dbReference type="SMART" id="SM00220">
    <property type="entry name" value="S_TKc"/>
    <property type="match status" value="1"/>
</dbReference>
<dbReference type="InterPro" id="IPR024788">
    <property type="entry name" value="Malectin-like_Carb-bd_dom"/>
</dbReference>
<dbReference type="Gene3D" id="1.10.510.10">
    <property type="entry name" value="Transferase(Phosphotransferase) domain 1"/>
    <property type="match status" value="1"/>
</dbReference>
<evidence type="ECO:0000256" key="9">
    <source>
        <dbReference type="ARBA" id="ARBA00023136"/>
    </source>
</evidence>
<dbReference type="Pfam" id="PF12819">
    <property type="entry name" value="Malectin_like"/>
    <property type="match status" value="1"/>
</dbReference>
<dbReference type="Gene3D" id="3.30.200.20">
    <property type="entry name" value="Phosphorylase Kinase, domain 1"/>
    <property type="match status" value="1"/>
</dbReference>
<evidence type="ECO:0000256" key="2">
    <source>
        <dbReference type="ARBA" id="ARBA00022527"/>
    </source>
</evidence>
<dbReference type="InterPro" id="IPR011009">
    <property type="entry name" value="Kinase-like_dom_sf"/>
</dbReference>
<keyword evidence="6" id="KW-0418">Kinase</keyword>
<sequence length="700" mass="78900">MEKTRRLDFVLLRACVFATWMLVRALSDQSGFISIDCGSSRAYSDATTGVSYVPDTGFIDSGMNGDVSTQYKTNDLQTQFENVRSFPNGDRNCYTLKPQQVAGTQYFMRAQFMYGNYDSKGQAPEFDLYIGVNLWATIRFSTLSDVVTEEMIHVPSKNVTNVCLVNTANGTPFISVLELRLMDNSAYMSQTGTLNMLYRLNLGSESGNEVRYLSQQSDSVQLMYPDDSYDRIWKTIDWTSNMNYLSTNETIMNNYGYKPPVSVLRTAVTPKNASDRLQFYWSANMTDEQYIYLHFAEVEDLAVNQSRQFNIYLNDTPYYGPFTPPKLSAFTVFSTRPLTGTWFNFSLNMTETSTLPPIINAIEIYKLNLVPQLETNAKDGQALFSFIAEICCCYDFIVVLYINNVKSTYGVNKLWQGDPCAPRNYSWDGIDCSFSGFDEPRIIALNLKGNNLTGPVPAELIKKSQAGLLTLSGAPEAKPRETLEPGNHHFTYSQVLTMTRNFERVIGKGGFGTVYHGDLNGTQVAVKMLSASSSQGYKEFQAEAKLLMRVHHRNLTSLIGYCIDGDKLGLIYEYMANGNLEMNISSKNREYLTWEDRLYIAVDAAQGLEYLHNGCKPPIVHRDIKSTNILLNDQFQAKLADFGLSRAFPTDESPTNYVASRVVGTPGYLDPEYYNRQMLSEKSDVYSFGVVLLEIITSEP</sequence>
<accession>A0A7N0TW17</accession>
<dbReference type="InterPro" id="IPR001245">
    <property type="entry name" value="Ser-Thr/Tyr_kinase_cat_dom"/>
</dbReference>
<reference evidence="13" key="1">
    <citation type="submission" date="2021-01" db="UniProtKB">
        <authorList>
            <consortium name="EnsemblPlants"/>
        </authorList>
    </citation>
    <scope>IDENTIFICATION</scope>
</reference>
<keyword evidence="2" id="KW-0723">Serine/threonine-protein kinase</keyword>
<dbReference type="Gene3D" id="3.80.10.10">
    <property type="entry name" value="Ribonuclease Inhibitor"/>
    <property type="match status" value="1"/>
</dbReference>
<feature type="binding site" evidence="10">
    <location>
        <position position="527"/>
    </location>
    <ligand>
        <name>ATP</name>
        <dbReference type="ChEBI" id="CHEBI:30616"/>
    </ligand>
</feature>
<dbReference type="Gramene" id="Kaladp0047s0216.1.v1.1">
    <property type="protein sequence ID" value="Kaladp0047s0216.1.v1.1"/>
    <property type="gene ID" value="Kaladp0047s0216.v1.1"/>
</dbReference>
<evidence type="ECO:0000256" key="1">
    <source>
        <dbReference type="ARBA" id="ARBA00004167"/>
    </source>
</evidence>
<keyword evidence="14" id="KW-1185">Reference proteome</keyword>
<keyword evidence="4" id="KW-0812">Transmembrane</keyword>
<dbReference type="InterPro" id="IPR032675">
    <property type="entry name" value="LRR_dom_sf"/>
</dbReference>
<evidence type="ECO:0000256" key="7">
    <source>
        <dbReference type="ARBA" id="ARBA00022840"/>
    </source>
</evidence>
<feature type="signal peptide" evidence="11">
    <location>
        <begin position="1"/>
        <end position="25"/>
    </location>
</feature>